<comment type="caution">
    <text evidence="2">The sequence shown here is derived from an EMBL/GenBank/DDBJ whole genome shotgun (WGS) entry which is preliminary data.</text>
</comment>
<dbReference type="OrthoDB" id="158067at2"/>
<gene>
    <name evidence="2" type="ORF">C8N29_1285</name>
</gene>
<reference evidence="2 3" key="1">
    <citation type="submission" date="2018-04" db="EMBL/GenBank/DDBJ databases">
        <title>Genomic Encyclopedia of Archaeal and Bacterial Type Strains, Phase II (KMG-II): from individual species to whole genera.</title>
        <authorList>
            <person name="Goeker M."/>
        </authorList>
    </citation>
    <scope>NUCLEOTIDE SEQUENCE [LARGE SCALE GENOMIC DNA]</scope>
    <source>
        <strain evidence="2 3">DSM 5822</strain>
    </source>
</reference>
<evidence type="ECO:0000259" key="1">
    <source>
        <dbReference type="Pfam" id="PF06048"/>
    </source>
</evidence>
<name>A0A2T5ISG2_9GAMM</name>
<accession>A0A2T5ISG2</accession>
<dbReference type="Proteomes" id="UP000244223">
    <property type="component" value="Unassembled WGS sequence"/>
</dbReference>
<dbReference type="Pfam" id="PF06048">
    <property type="entry name" value="DUF927"/>
    <property type="match status" value="1"/>
</dbReference>
<dbReference type="EMBL" id="QAON01000028">
    <property type="protein sequence ID" value="PTQ86786.1"/>
    <property type="molecule type" value="Genomic_DNA"/>
</dbReference>
<feature type="domain" description="DUF927" evidence="1">
    <location>
        <begin position="26"/>
        <end position="312"/>
    </location>
</feature>
<protein>
    <submittedName>
        <fullName evidence="2">Uncharacterized protein DUF927</fullName>
    </submittedName>
</protein>
<dbReference type="InterPro" id="IPR009270">
    <property type="entry name" value="DUF927"/>
</dbReference>
<dbReference type="AlphaFoldDB" id="A0A2T5ISG2"/>
<keyword evidence="3" id="KW-1185">Reference proteome</keyword>
<evidence type="ECO:0000313" key="2">
    <source>
        <dbReference type="EMBL" id="PTQ86786.1"/>
    </source>
</evidence>
<sequence>MAENISIFKCGEIEVSISIDGDWHINETGVYKLIKPDKKIFICSPVWIDSKIVDVNTGYVKVKIKGFNLVSQKVFWFITEMANLLTSMQNQLPKILANCGVYISQGENSKVLEYLARQPAPTVYGIDKLGWHQDEEHQLFVLPEQIIGGQDGKEYCYTPDSYAPSQKAITTSGTLESWQQLVVSVCEGNPVPLFALGIAFAAPLMQLLNVDGGGFHFWGHSSRGKTTILQVSASVYGNASDPAVTPDGSLIQRWNTTANALEGTALAYNDLLLPMDELGTSNIKNFGQVVYQLAGGKGKAAMNANRDMRTPRTWRTQIMSTGEHAIAQEILATTGAEARTGQLIRMLDICVEGNIFPAISSGEAAGKVIALKNACSQNYGVAAMPYLQHLVQVANSPIKGEWLQCFELVEEALIDSCPDIQPEQQRAIKRFALVAVGLMLATEAGCIAVKDEVIMDSVWHVLKMWLNDSPTVSEADRGIDMLKQTIQMNPGRFGNATPQAVLPTGGNNLLGYRHDVLMLYLIPVKCMAEVCGRPNHRGVIAKLDELGMLLKNNTDANGNYRQTYKLKLPNGQNVSGYAISYNLFKDDIEVKVA</sequence>
<proteinExistence type="predicted"/>
<evidence type="ECO:0000313" key="3">
    <source>
        <dbReference type="Proteomes" id="UP000244223"/>
    </source>
</evidence>
<organism evidence="2 3">
    <name type="scientific">Agitococcus lubricus</name>
    <dbReference type="NCBI Taxonomy" id="1077255"/>
    <lineage>
        <taxon>Bacteria</taxon>
        <taxon>Pseudomonadati</taxon>
        <taxon>Pseudomonadota</taxon>
        <taxon>Gammaproteobacteria</taxon>
        <taxon>Moraxellales</taxon>
        <taxon>Moraxellaceae</taxon>
        <taxon>Agitococcus</taxon>
    </lineage>
</organism>
<dbReference type="RefSeq" id="WP_107866997.1">
    <property type="nucleotide sequence ID" value="NZ_QAON01000028.1"/>
</dbReference>